<evidence type="ECO:0000256" key="1">
    <source>
        <dbReference type="SAM" id="Coils"/>
    </source>
</evidence>
<accession>A0A2U2C326</accession>
<feature type="coiled-coil region" evidence="1">
    <location>
        <begin position="40"/>
        <end position="77"/>
    </location>
</feature>
<dbReference type="STRING" id="28200.GCA_001572935_00850"/>
<organism evidence="2 3">
    <name type="scientific">Aliarcobacter skirrowii</name>
    <dbReference type="NCBI Taxonomy" id="28200"/>
    <lineage>
        <taxon>Bacteria</taxon>
        <taxon>Pseudomonadati</taxon>
        <taxon>Campylobacterota</taxon>
        <taxon>Epsilonproteobacteria</taxon>
        <taxon>Campylobacterales</taxon>
        <taxon>Arcobacteraceae</taxon>
        <taxon>Aliarcobacter</taxon>
    </lineage>
</organism>
<evidence type="ECO:0000313" key="3">
    <source>
        <dbReference type="Proteomes" id="UP000245014"/>
    </source>
</evidence>
<comment type="caution">
    <text evidence="2">The sequence shown here is derived from an EMBL/GenBank/DDBJ whole genome shotgun (WGS) entry which is preliminary data.</text>
</comment>
<dbReference type="RefSeq" id="WP_109066272.1">
    <property type="nucleotide sequence ID" value="NZ_JBDKEC010000003.1"/>
</dbReference>
<dbReference type="AlphaFoldDB" id="A0A2U2C326"/>
<proteinExistence type="predicted"/>
<reference evidence="2 3" key="1">
    <citation type="submission" date="2018-05" db="EMBL/GenBank/DDBJ databases">
        <title>Antimicrobial susceptibility testing and genomic analysis of Arcobacter skirrowii strains and one Arcobacter butzleri isolated from German poultry farms.</title>
        <authorList>
            <person name="Haenel I."/>
            <person name="Hotzel H."/>
            <person name="Tomaso H."/>
            <person name="Busch A."/>
        </authorList>
    </citation>
    <scope>NUCLEOTIDE SEQUENCE [LARGE SCALE GENOMIC DNA]</scope>
    <source>
        <strain evidence="3">v</strain>
    </source>
</reference>
<sequence length="144" mass="16850">MILAIKKKRKIELLIKKVVLISLLFILFAVGFGFYNKLLLKNEELKAQEEQEILLQLEKERLEKQKAEIEFIILEESSRIVDLIGQKYIDDIKVYKNKLVYILKPNTNIDAITIRYGSFALVKRSFKEIVVVIDLENILKGKIK</sequence>
<keyword evidence="1" id="KW-0175">Coiled coil</keyword>
<protein>
    <submittedName>
        <fullName evidence="2">Uncharacterized protein</fullName>
    </submittedName>
</protein>
<gene>
    <name evidence="2" type="ORF">DF188_01825</name>
</gene>
<evidence type="ECO:0000313" key="2">
    <source>
        <dbReference type="EMBL" id="PWE23444.1"/>
    </source>
</evidence>
<dbReference type="EMBL" id="QEYI01000001">
    <property type="protein sequence ID" value="PWE23444.1"/>
    <property type="molecule type" value="Genomic_DNA"/>
</dbReference>
<name>A0A2U2C326_9BACT</name>
<dbReference type="Proteomes" id="UP000245014">
    <property type="component" value="Unassembled WGS sequence"/>
</dbReference>